<feature type="domain" description="Agenet" evidence="3">
    <location>
        <begin position="419"/>
        <end position="477"/>
    </location>
</feature>
<dbReference type="Gene3D" id="2.30.30.140">
    <property type="match status" value="6"/>
</dbReference>
<dbReference type="SUPFAM" id="SSF63748">
    <property type="entry name" value="Tudor/PWWP/MBT"/>
    <property type="match status" value="3"/>
</dbReference>
<dbReference type="eggNOG" id="ENOG502QQAC">
    <property type="taxonomic scope" value="Eukaryota"/>
</dbReference>
<evidence type="ECO:0000259" key="2">
    <source>
        <dbReference type="SMART" id="SM00333"/>
    </source>
</evidence>
<dbReference type="GeneID" id="19952926"/>
<dbReference type="InParanoid" id="T0Q6A6"/>
<dbReference type="PANTHER" id="PTHR34157:SF2">
    <property type="entry name" value="TUZIN"/>
    <property type="match status" value="1"/>
</dbReference>
<feature type="domain" description="Tudor" evidence="2">
    <location>
        <begin position="136"/>
        <end position="193"/>
    </location>
</feature>
<evidence type="ECO:0008006" key="6">
    <source>
        <dbReference type="Google" id="ProtNLM"/>
    </source>
</evidence>
<evidence type="ECO:0000313" key="5">
    <source>
        <dbReference type="Proteomes" id="UP000030762"/>
    </source>
</evidence>
<evidence type="ECO:0000259" key="3">
    <source>
        <dbReference type="SMART" id="SM00743"/>
    </source>
</evidence>
<dbReference type="SMART" id="SM00333">
    <property type="entry name" value="TUDOR"/>
    <property type="match status" value="5"/>
</dbReference>
<protein>
    <recommendedName>
        <fullName evidence="6">Tudor domain-containing protein</fullName>
    </recommendedName>
</protein>
<dbReference type="RefSeq" id="XP_008616484.1">
    <property type="nucleotide sequence ID" value="XM_008618262.1"/>
</dbReference>
<evidence type="ECO:0000256" key="1">
    <source>
        <dbReference type="SAM" id="MobiDB-lite"/>
    </source>
</evidence>
<dbReference type="InterPro" id="IPR014002">
    <property type="entry name" value="Agenet_dom_plant"/>
</dbReference>
<dbReference type="InterPro" id="IPR002999">
    <property type="entry name" value="Tudor"/>
</dbReference>
<sequence length="519" mass="56501">MVRCSPQVLDACADSDSAQDGSVTAGAASADSLAAVSKGFFPELLWYAANLKAGRAAGTPQIAILWGHDMPLDVGDSVRVKSSGALGELLQIRVASSAYVVKLKDGTLLKNVPFNDVEKYSAAATPAKQAIVLAPDAFAVGTKVDAKYKGKTFYPGTIARAHADDRYDIDYDDGEKETKVPRDYLRIVAASTAKPTASPPAKQAAKKAATSGDELDVGTKVEARYKGKTAYCPGTITKVNNDESFDITYDNGEKESGVDRDLIRSTDAPPAKKPSKTPSSPSKQSGLKVGTKVEARYKGKSKYYPGKIAKCHADETYDIDYDDGEKEKRIERDLIRVVVTSSTKTSQHNTETDLVVGTKVEAKYKGKTYYPGTIAKVNDDESYDIDYDDGEKEKRVDRDYIRIVAAPAKPAPKKSEKKSVWEAGMSVDARYKGKSKYYPGKITKVHSDGTVDIDYDDGEKEKRIDTDLVRARGSPTKPATTQLDVGTKVEAKYKGKTYYPGKIARETRGSRLRSSQWQP</sequence>
<feature type="domain" description="Tudor" evidence="2">
    <location>
        <begin position="285"/>
        <end position="343"/>
    </location>
</feature>
<dbReference type="Pfam" id="PF18359">
    <property type="entry name" value="Tudor_5"/>
    <property type="match status" value="4"/>
</dbReference>
<organism evidence="4 5">
    <name type="scientific">Saprolegnia diclina (strain VS20)</name>
    <dbReference type="NCBI Taxonomy" id="1156394"/>
    <lineage>
        <taxon>Eukaryota</taxon>
        <taxon>Sar</taxon>
        <taxon>Stramenopiles</taxon>
        <taxon>Oomycota</taxon>
        <taxon>Saprolegniomycetes</taxon>
        <taxon>Saprolegniales</taxon>
        <taxon>Saprolegniaceae</taxon>
        <taxon>Saprolegnia</taxon>
    </lineage>
</organism>
<dbReference type="InterPro" id="IPR041291">
    <property type="entry name" value="TUDOR_5"/>
</dbReference>
<dbReference type="EMBL" id="JH767178">
    <property type="protein sequence ID" value="EQC30141.1"/>
    <property type="molecule type" value="Genomic_DNA"/>
</dbReference>
<dbReference type="SMART" id="SM00743">
    <property type="entry name" value="Agenet"/>
    <property type="match status" value="5"/>
</dbReference>
<gene>
    <name evidence="4" type="ORF">SDRG_12199</name>
</gene>
<feature type="region of interest" description="Disordered" evidence="1">
    <location>
        <begin position="250"/>
        <end position="291"/>
    </location>
</feature>
<feature type="domain" description="Agenet" evidence="3">
    <location>
        <begin position="285"/>
        <end position="343"/>
    </location>
</feature>
<accession>T0Q6A6</accession>
<feature type="domain" description="Tudor" evidence="2">
    <location>
        <begin position="419"/>
        <end position="477"/>
    </location>
</feature>
<evidence type="ECO:0000313" key="4">
    <source>
        <dbReference type="EMBL" id="EQC30141.1"/>
    </source>
</evidence>
<name>T0Q6A6_SAPDV</name>
<reference evidence="4 5" key="1">
    <citation type="submission" date="2012-04" db="EMBL/GenBank/DDBJ databases">
        <title>The Genome Sequence of Saprolegnia declina VS20.</title>
        <authorList>
            <consortium name="The Broad Institute Genome Sequencing Platform"/>
            <person name="Russ C."/>
            <person name="Nusbaum C."/>
            <person name="Tyler B."/>
            <person name="van West P."/>
            <person name="Dieguez-Uribeondo J."/>
            <person name="de Bruijn I."/>
            <person name="Tripathy S."/>
            <person name="Jiang R."/>
            <person name="Young S.K."/>
            <person name="Zeng Q."/>
            <person name="Gargeya S."/>
            <person name="Fitzgerald M."/>
            <person name="Haas B."/>
            <person name="Abouelleil A."/>
            <person name="Alvarado L."/>
            <person name="Arachchi H.M."/>
            <person name="Berlin A."/>
            <person name="Chapman S.B."/>
            <person name="Goldberg J."/>
            <person name="Griggs A."/>
            <person name="Gujja S."/>
            <person name="Hansen M."/>
            <person name="Howarth C."/>
            <person name="Imamovic A."/>
            <person name="Larimer J."/>
            <person name="McCowen C."/>
            <person name="Montmayeur A."/>
            <person name="Murphy C."/>
            <person name="Neiman D."/>
            <person name="Pearson M."/>
            <person name="Priest M."/>
            <person name="Roberts A."/>
            <person name="Saif S."/>
            <person name="Shea T."/>
            <person name="Sisk P."/>
            <person name="Sykes S."/>
            <person name="Wortman J."/>
            <person name="Nusbaum C."/>
            <person name="Birren B."/>
        </authorList>
    </citation>
    <scope>NUCLEOTIDE SEQUENCE [LARGE SCALE GENOMIC DNA]</scope>
    <source>
        <strain evidence="4 5">VS20</strain>
    </source>
</reference>
<feature type="domain" description="Agenet" evidence="3">
    <location>
        <begin position="213"/>
        <end position="271"/>
    </location>
</feature>
<feature type="domain" description="Tudor" evidence="2">
    <location>
        <begin position="213"/>
        <end position="271"/>
    </location>
</feature>
<keyword evidence="5" id="KW-1185">Reference proteome</keyword>
<feature type="compositionally biased region" description="Low complexity" evidence="1">
    <location>
        <begin position="191"/>
        <end position="211"/>
    </location>
</feature>
<feature type="domain" description="Agenet" evidence="3">
    <location>
        <begin position="352"/>
        <end position="409"/>
    </location>
</feature>
<feature type="compositionally biased region" description="Basic and acidic residues" evidence="1">
    <location>
        <begin position="251"/>
        <end position="264"/>
    </location>
</feature>
<dbReference type="Proteomes" id="UP000030762">
    <property type="component" value="Unassembled WGS sequence"/>
</dbReference>
<dbReference type="PANTHER" id="PTHR34157">
    <property type="entry name" value="TUZIN"/>
    <property type="match status" value="1"/>
</dbReference>
<dbReference type="OrthoDB" id="76557at2759"/>
<feature type="domain" description="Agenet" evidence="3">
    <location>
        <begin position="136"/>
        <end position="193"/>
    </location>
</feature>
<dbReference type="AlphaFoldDB" id="T0Q6A6"/>
<proteinExistence type="predicted"/>
<feature type="domain" description="Tudor" evidence="2">
    <location>
        <begin position="352"/>
        <end position="409"/>
    </location>
</feature>
<feature type="region of interest" description="Disordered" evidence="1">
    <location>
        <begin position="191"/>
        <end position="213"/>
    </location>
</feature>
<dbReference type="VEuPathDB" id="FungiDB:SDRG_12199"/>
<dbReference type="CDD" id="cd04508">
    <property type="entry name" value="Tudor_SF"/>
    <property type="match status" value="4"/>
</dbReference>